<gene>
    <name evidence="9" type="ORF">NCTC10821_02883</name>
</gene>
<keyword evidence="7" id="KW-0472">Membrane</keyword>
<name>A0A378THQ3_9MYCO</name>
<evidence type="ECO:0000313" key="9">
    <source>
        <dbReference type="EMBL" id="STZ59355.1"/>
    </source>
</evidence>
<dbReference type="EMBL" id="UGQT01000001">
    <property type="protein sequence ID" value="STZ59355.1"/>
    <property type="molecule type" value="Genomic_DNA"/>
</dbReference>
<dbReference type="Gene3D" id="3.30.2010.10">
    <property type="entry name" value="Metalloproteases ('zincins'), catalytic domain"/>
    <property type="match status" value="1"/>
</dbReference>
<dbReference type="CDD" id="cd07326">
    <property type="entry name" value="M56_BlaR1_MecR1_like"/>
    <property type="match status" value="1"/>
</dbReference>
<evidence type="ECO:0000313" key="10">
    <source>
        <dbReference type="Proteomes" id="UP000254978"/>
    </source>
</evidence>
<evidence type="ECO:0000256" key="3">
    <source>
        <dbReference type="ARBA" id="ARBA00022801"/>
    </source>
</evidence>
<keyword evidence="3 6" id="KW-0378">Hydrolase</keyword>
<proteinExistence type="inferred from homology"/>
<evidence type="ECO:0000259" key="8">
    <source>
        <dbReference type="Pfam" id="PF01435"/>
    </source>
</evidence>
<keyword evidence="7" id="KW-1133">Transmembrane helix</keyword>
<dbReference type="RefSeq" id="WP_115278901.1">
    <property type="nucleotide sequence ID" value="NZ_AP022600.1"/>
</dbReference>
<feature type="transmembrane region" description="Helical" evidence="7">
    <location>
        <begin position="38"/>
        <end position="63"/>
    </location>
</feature>
<sequence>MTGAACMLLYGAALAWLGPGSLDRITRSGVSPRLSVAVWLSAIAVVAVVWVVAGAGLILDVVLLHSGADPVRYCMDVLLAVHRFGWVGDVVLIAVAVAGVSGTTLAARRIVAAMHRMSARSCEHASTAHMLGARDGVVVVTSEHRAAYCVAGRPSAIVVTSGAVSSLDAAELDAVLAHERAHLRGRHPQLLMLLNALHGALPWVPLVRRATGAVARLVEMCADDTAARSHGSAALLRGLVALTRAPRVPGGALAAGDTAMVARAWRLADPAPAGTRLCRQLVLSLTLVTVIVTPVAMLLLSHP</sequence>
<dbReference type="GO" id="GO:0046872">
    <property type="term" value="F:metal ion binding"/>
    <property type="evidence" value="ECO:0007669"/>
    <property type="project" value="UniProtKB-KW"/>
</dbReference>
<dbReference type="GO" id="GO:0004222">
    <property type="term" value="F:metalloendopeptidase activity"/>
    <property type="evidence" value="ECO:0007669"/>
    <property type="project" value="InterPro"/>
</dbReference>
<protein>
    <submittedName>
        <fullName evidence="9">Zn-dependent protease with chaperone function</fullName>
    </submittedName>
</protein>
<dbReference type="InterPro" id="IPR001915">
    <property type="entry name" value="Peptidase_M48"/>
</dbReference>
<organism evidence="9 10">
    <name type="scientific">Mycolicibacterium tokaiense</name>
    <dbReference type="NCBI Taxonomy" id="39695"/>
    <lineage>
        <taxon>Bacteria</taxon>
        <taxon>Bacillati</taxon>
        <taxon>Actinomycetota</taxon>
        <taxon>Actinomycetes</taxon>
        <taxon>Mycobacteriales</taxon>
        <taxon>Mycobacteriaceae</taxon>
        <taxon>Mycolicibacterium</taxon>
    </lineage>
</organism>
<reference evidence="9 10" key="1">
    <citation type="submission" date="2018-06" db="EMBL/GenBank/DDBJ databases">
        <authorList>
            <consortium name="Pathogen Informatics"/>
            <person name="Doyle S."/>
        </authorList>
    </citation>
    <scope>NUCLEOTIDE SEQUENCE [LARGE SCALE GENOMIC DNA]</scope>
    <source>
        <strain evidence="9 10">NCTC10821</strain>
    </source>
</reference>
<dbReference type="AlphaFoldDB" id="A0A378THQ3"/>
<evidence type="ECO:0000256" key="7">
    <source>
        <dbReference type="SAM" id="Phobius"/>
    </source>
</evidence>
<keyword evidence="2" id="KW-0479">Metal-binding</keyword>
<dbReference type="PANTHER" id="PTHR34978">
    <property type="entry name" value="POSSIBLE SENSOR-TRANSDUCER PROTEIN BLAR"/>
    <property type="match status" value="1"/>
</dbReference>
<keyword evidence="5 6" id="KW-0482">Metalloprotease</keyword>
<dbReference type="Proteomes" id="UP000254978">
    <property type="component" value="Unassembled WGS sequence"/>
</dbReference>
<feature type="transmembrane region" description="Helical" evidence="7">
    <location>
        <begin position="281"/>
        <end position="300"/>
    </location>
</feature>
<dbReference type="InterPro" id="IPR052173">
    <property type="entry name" value="Beta-lactam_resp_regulator"/>
</dbReference>
<keyword evidence="4 6" id="KW-0862">Zinc</keyword>
<evidence type="ECO:0000256" key="1">
    <source>
        <dbReference type="ARBA" id="ARBA00022670"/>
    </source>
</evidence>
<dbReference type="GO" id="GO:0006508">
    <property type="term" value="P:proteolysis"/>
    <property type="evidence" value="ECO:0007669"/>
    <property type="project" value="UniProtKB-KW"/>
</dbReference>
<evidence type="ECO:0000256" key="6">
    <source>
        <dbReference type="RuleBase" id="RU003983"/>
    </source>
</evidence>
<evidence type="ECO:0000256" key="4">
    <source>
        <dbReference type="ARBA" id="ARBA00022833"/>
    </source>
</evidence>
<dbReference type="PANTHER" id="PTHR34978:SF3">
    <property type="entry name" value="SLR0241 PROTEIN"/>
    <property type="match status" value="1"/>
</dbReference>
<dbReference type="OrthoDB" id="9785340at2"/>
<dbReference type="Pfam" id="PF01435">
    <property type="entry name" value="Peptidase_M48"/>
    <property type="match status" value="1"/>
</dbReference>
<keyword evidence="10" id="KW-1185">Reference proteome</keyword>
<feature type="transmembrane region" description="Helical" evidence="7">
    <location>
        <begin position="84"/>
        <end position="107"/>
    </location>
</feature>
<keyword evidence="7" id="KW-0812">Transmembrane</keyword>
<feature type="domain" description="Peptidase M48" evidence="8">
    <location>
        <begin position="136"/>
        <end position="194"/>
    </location>
</feature>
<evidence type="ECO:0000256" key="5">
    <source>
        <dbReference type="ARBA" id="ARBA00023049"/>
    </source>
</evidence>
<evidence type="ECO:0000256" key="2">
    <source>
        <dbReference type="ARBA" id="ARBA00022723"/>
    </source>
</evidence>
<comment type="similarity">
    <text evidence="6">Belongs to the peptidase M48 family.</text>
</comment>
<keyword evidence="1 6" id="KW-0645">Protease</keyword>
<comment type="cofactor">
    <cofactor evidence="6">
        <name>Zn(2+)</name>
        <dbReference type="ChEBI" id="CHEBI:29105"/>
    </cofactor>
    <text evidence="6">Binds 1 zinc ion per subunit.</text>
</comment>
<accession>A0A378THQ3</accession>